<keyword evidence="2" id="KW-0732">Signal</keyword>
<accession>A0A225V1R3</accession>
<name>A0A225V1R3_9STRA</name>
<comment type="caution">
    <text evidence="3">The sequence shown here is derived from an EMBL/GenBank/DDBJ whole genome shotgun (WGS) entry which is preliminary data.</text>
</comment>
<feature type="chain" id="PRO_5013008242" evidence="2">
    <location>
        <begin position="24"/>
        <end position="362"/>
    </location>
</feature>
<evidence type="ECO:0000256" key="1">
    <source>
        <dbReference type="SAM" id="MobiDB-lite"/>
    </source>
</evidence>
<organism evidence="3 4">
    <name type="scientific">Phytophthora megakarya</name>
    <dbReference type="NCBI Taxonomy" id="4795"/>
    <lineage>
        <taxon>Eukaryota</taxon>
        <taxon>Sar</taxon>
        <taxon>Stramenopiles</taxon>
        <taxon>Oomycota</taxon>
        <taxon>Peronosporomycetes</taxon>
        <taxon>Peronosporales</taxon>
        <taxon>Peronosporaceae</taxon>
        <taxon>Phytophthora</taxon>
    </lineage>
</organism>
<dbReference type="AlphaFoldDB" id="A0A225V1R3"/>
<feature type="signal peptide" evidence="2">
    <location>
        <begin position="1"/>
        <end position="23"/>
    </location>
</feature>
<dbReference type="Proteomes" id="UP000198211">
    <property type="component" value="Unassembled WGS sequence"/>
</dbReference>
<feature type="compositionally biased region" description="Low complexity" evidence="1">
    <location>
        <begin position="252"/>
        <end position="297"/>
    </location>
</feature>
<reference evidence="4" key="1">
    <citation type="submission" date="2017-03" db="EMBL/GenBank/DDBJ databases">
        <title>Phytopthora megakarya and P. palmivora, two closely related causual agents of cacao black pod achieved similar genome size and gene model numbers by different mechanisms.</title>
        <authorList>
            <person name="Ali S."/>
            <person name="Shao J."/>
            <person name="Larry D.J."/>
            <person name="Kronmiller B."/>
            <person name="Shen D."/>
            <person name="Strem M.D."/>
            <person name="Melnick R.L."/>
            <person name="Guiltinan M.J."/>
            <person name="Tyler B.M."/>
            <person name="Meinhardt L.W."/>
            <person name="Bailey B.A."/>
        </authorList>
    </citation>
    <scope>NUCLEOTIDE SEQUENCE [LARGE SCALE GENOMIC DNA]</scope>
    <source>
        <strain evidence="4">zdho120</strain>
    </source>
</reference>
<protein>
    <submittedName>
        <fullName evidence="3">Mucin</fullName>
    </submittedName>
</protein>
<evidence type="ECO:0000313" key="3">
    <source>
        <dbReference type="EMBL" id="OWY98349.1"/>
    </source>
</evidence>
<gene>
    <name evidence="3" type="ORF">PHMEG_00030906</name>
</gene>
<feature type="compositionally biased region" description="Polar residues" evidence="1">
    <location>
        <begin position="298"/>
        <end position="342"/>
    </location>
</feature>
<evidence type="ECO:0000313" key="4">
    <source>
        <dbReference type="Proteomes" id="UP000198211"/>
    </source>
</evidence>
<feature type="region of interest" description="Disordered" evidence="1">
    <location>
        <begin position="195"/>
        <end position="362"/>
    </location>
</feature>
<evidence type="ECO:0000256" key="2">
    <source>
        <dbReference type="SAM" id="SignalP"/>
    </source>
</evidence>
<dbReference type="OrthoDB" id="156889at2759"/>
<proteinExistence type="predicted"/>
<dbReference type="EMBL" id="NBNE01009501">
    <property type="protein sequence ID" value="OWY98349.1"/>
    <property type="molecule type" value="Genomic_DNA"/>
</dbReference>
<dbReference type="STRING" id="4795.A0A225V1R3"/>
<keyword evidence="4" id="KW-1185">Reference proteome</keyword>
<feature type="compositionally biased region" description="Low complexity" evidence="1">
    <location>
        <begin position="203"/>
        <end position="236"/>
    </location>
</feature>
<sequence length="362" mass="37041">MLAAAAFASAAVLLAASMPSTDAHGYMLIPESQFKGSANSAWIVQIDPVWDSKDWDGNKPGSVDAFKALKTTNNFKDLKTLMDDTSVYGADCGFTDPNGTPQPIPSDGKATFSRAIVHVGPCEIWLDDKKVLYEDDCFSKYGNENQDIKSIFPVDYSSCDNGGCKEMRFYWLAFQGVDGKTVWQSYKDCIPLQGSGGAGGGSSTSQNSPSSSTGQSDTPSTGDSSSSRTGQSDTPSTGDTLQGSGGAGGGSSTSQHSPSSSTGQSDTPSTGDSPSSGTGQSDTPSTGDSPSSGTGQSETPPSANAPSSGNFDSPSSGNSDTPSGGESTTPAPASGDNPSQGETPEVAPAPSSKCQGRRRRLF</sequence>